<evidence type="ECO:0000313" key="1">
    <source>
        <dbReference type="EMBL" id="KOF74423.1"/>
    </source>
</evidence>
<sequence>MMVCYCVRLGCASCRSQLLRRMCIHFCMHVIIKKICYQYSGQNTAEIYPFLIQVSICKCLFWFQFNLRLRKKQLFLTSGNEVGIE</sequence>
<reference evidence="1" key="1">
    <citation type="submission" date="2015-07" db="EMBL/GenBank/DDBJ databases">
        <title>MeaNS - Measles Nucleotide Surveillance Program.</title>
        <authorList>
            <person name="Tran T."/>
            <person name="Druce J."/>
        </authorList>
    </citation>
    <scope>NUCLEOTIDE SEQUENCE</scope>
    <source>
        <strain evidence="1">UCB-OBI-ISO-001</strain>
        <tissue evidence="1">Gonad</tissue>
    </source>
</reference>
<accession>A0A0L8GBX4</accession>
<dbReference type="EMBL" id="KQ422680">
    <property type="protein sequence ID" value="KOF74423.1"/>
    <property type="molecule type" value="Genomic_DNA"/>
</dbReference>
<name>A0A0L8GBX4_OCTBM</name>
<organism evidence="1">
    <name type="scientific">Octopus bimaculoides</name>
    <name type="common">California two-spotted octopus</name>
    <dbReference type="NCBI Taxonomy" id="37653"/>
    <lineage>
        <taxon>Eukaryota</taxon>
        <taxon>Metazoa</taxon>
        <taxon>Spiralia</taxon>
        <taxon>Lophotrochozoa</taxon>
        <taxon>Mollusca</taxon>
        <taxon>Cephalopoda</taxon>
        <taxon>Coleoidea</taxon>
        <taxon>Octopodiformes</taxon>
        <taxon>Octopoda</taxon>
        <taxon>Incirrata</taxon>
        <taxon>Octopodidae</taxon>
        <taxon>Octopus</taxon>
    </lineage>
</organism>
<gene>
    <name evidence="1" type="ORF">OCBIM_22036212mg</name>
</gene>
<proteinExistence type="predicted"/>
<protein>
    <submittedName>
        <fullName evidence="1">Uncharacterized protein</fullName>
    </submittedName>
</protein>
<dbReference type="AlphaFoldDB" id="A0A0L8GBX4"/>